<gene>
    <name evidence="1" type="ORF">DBV15_04034</name>
</gene>
<comment type="caution">
    <text evidence="1">The sequence shown here is derived from an EMBL/GenBank/DDBJ whole genome shotgun (WGS) entry which is preliminary data.</text>
</comment>
<accession>A0A4S2KCV7</accession>
<proteinExistence type="predicted"/>
<reference evidence="1 2" key="1">
    <citation type="journal article" date="2019" name="Philos. Trans. R. Soc. Lond., B, Biol. Sci.">
        <title>Ant behaviour and brain gene expression of defending hosts depend on the ecological success of the intruding social parasite.</title>
        <authorList>
            <person name="Kaur R."/>
            <person name="Stoldt M."/>
            <person name="Jongepier E."/>
            <person name="Feldmeyer B."/>
            <person name="Menzel F."/>
            <person name="Bornberg-Bauer E."/>
            <person name="Foitzik S."/>
        </authorList>
    </citation>
    <scope>NUCLEOTIDE SEQUENCE [LARGE SCALE GENOMIC DNA]</scope>
    <source>
        <tissue evidence="1">Whole body</tissue>
    </source>
</reference>
<dbReference type="AlphaFoldDB" id="A0A4S2KCV7"/>
<name>A0A4S2KCV7_9HYME</name>
<keyword evidence="2" id="KW-1185">Reference proteome</keyword>
<sequence length="210" mass="23644">MGEREKESQPIIPVSNLHASIYLYGQGLGALVQPCNIQRQIPSQTPGADPPFDHEHPQTQRHFLLAFCASRSNLITISPTRYVALNSAPLFHDITKKTISAIMHEFHNEQCSNGRSVLEARFREAMKTLKSDEEKDFKLTLEEENRGKRTREDRGEVQGDGLGSRCRCRTHGVLSGARRRKRANRRGARRRRFVLSLTPAAASFRLGAGP</sequence>
<evidence type="ECO:0000313" key="2">
    <source>
        <dbReference type="Proteomes" id="UP000310200"/>
    </source>
</evidence>
<organism evidence="1 2">
    <name type="scientific">Temnothorax longispinosus</name>
    <dbReference type="NCBI Taxonomy" id="300112"/>
    <lineage>
        <taxon>Eukaryota</taxon>
        <taxon>Metazoa</taxon>
        <taxon>Ecdysozoa</taxon>
        <taxon>Arthropoda</taxon>
        <taxon>Hexapoda</taxon>
        <taxon>Insecta</taxon>
        <taxon>Pterygota</taxon>
        <taxon>Neoptera</taxon>
        <taxon>Endopterygota</taxon>
        <taxon>Hymenoptera</taxon>
        <taxon>Apocrita</taxon>
        <taxon>Aculeata</taxon>
        <taxon>Formicoidea</taxon>
        <taxon>Formicidae</taxon>
        <taxon>Myrmicinae</taxon>
        <taxon>Temnothorax</taxon>
    </lineage>
</organism>
<dbReference type="EMBL" id="QBLH01002847">
    <property type="protein sequence ID" value="TGZ46636.1"/>
    <property type="molecule type" value="Genomic_DNA"/>
</dbReference>
<evidence type="ECO:0000313" key="1">
    <source>
        <dbReference type="EMBL" id="TGZ46636.1"/>
    </source>
</evidence>
<protein>
    <submittedName>
        <fullName evidence="1">Uncharacterized protein</fullName>
    </submittedName>
</protein>
<dbReference type="Proteomes" id="UP000310200">
    <property type="component" value="Unassembled WGS sequence"/>
</dbReference>